<feature type="region of interest" description="Disordered" evidence="1">
    <location>
        <begin position="448"/>
        <end position="475"/>
    </location>
</feature>
<dbReference type="Gene3D" id="3.30.70.270">
    <property type="match status" value="2"/>
</dbReference>
<name>A0A2N9GCT1_FAGSY</name>
<dbReference type="Gene3D" id="3.10.20.370">
    <property type="match status" value="1"/>
</dbReference>
<evidence type="ECO:0000259" key="2">
    <source>
        <dbReference type="PROSITE" id="PS50878"/>
    </source>
</evidence>
<dbReference type="GO" id="GO:0015074">
    <property type="term" value="P:DNA integration"/>
    <property type="evidence" value="ECO:0007669"/>
    <property type="project" value="InterPro"/>
</dbReference>
<feature type="domain" description="RNase H type-1" evidence="3">
    <location>
        <begin position="1287"/>
        <end position="1416"/>
    </location>
</feature>
<dbReference type="InterPro" id="IPR043128">
    <property type="entry name" value="Rev_trsase/Diguanyl_cyclase"/>
</dbReference>
<feature type="region of interest" description="Disordered" evidence="1">
    <location>
        <begin position="1"/>
        <end position="144"/>
    </location>
</feature>
<dbReference type="Pfam" id="PF17919">
    <property type="entry name" value="RT_RNaseH_2"/>
    <property type="match status" value="1"/>
</dbReference>
<feature type="compositionally biased region" description="Basic and acidic residues" evidence="1">
    <location>
        <begin position="49"/>
        <end position="58"/>
    </location>
</feature>
<feature type="compositionally biased region" description="Basic and acidic residues" evidence="1">
    <location>
        <begin position="176"/>
        <end position="202"/>
    </location>
</feature>
<proteinExistence type="predicted"/>
<sequence>MPRSVPGPSRPAESPARQASGPSRRQLEVPEQPRPAESPARQASGPSRRQLEIPERPRPAGSQVGQAPTPSHPRTSTESSYKPSEHTRVAVSAASSSKHTKIHRHMDDQRTEGRGEGSVEVTRPQIQRSLIQSPSAASRADDSERVIAALRQEVDSLKKAARDMSTAKERLRKNFHKDEQGEASRSAHHEGWAESPSVKEKAISSAETSATLREMRRKDGRPDKKVDEPRNEPRNKSSLPPTVPRKKVRRGEQGAVWKALDLISSSPFTDEIESAELPERFTAPRLETYNGRTDPVAHIDHYHHRMALWRYRDPLMCRIFPSSLGEVALRWFNQLERGSIGSWSQMAEVFVGRFITNSRRSRGLDTLMVIRLGTNESLKDYSARFWETYNDIDACAEDTALQAFKLGLPPSTGLRQSLTKRPPTTLKKLMDRVERFVRVEEDGGNTNAVVSEVPVSPPVSRPPVRTTQAPKARSAPTSYAAPSYKAFHTVFKEPIHRLLDKIKGKPFFVWPSKLIGDPAVRNQNLYCFYHQDKGHVTENCHKYKTLLEQLVAAGHLSDYVESTPTVSKARGAGINRSGTQGPAPAGVIHVIHNPLCASVLPTSFRSDMQKASHLRRSYGIVDYAHFVLTSCSGAPISSAHQVVSFSDEDLADVQMPHNDPLVITLRFGDYDVQRVLVDQGSFAEIMYKGLYEKLGLKEADLANFTTPVFGFTGESTIPMGKTTLPVLAGPINLQTEVYSGSWHLSIQCNRGKRLAAPNESCSINFAPEAAAPAAVTDKLAAEKDPEKVYFDPSEPEFYFLIGTNLSVDDRQGLVTLLMGFRDVFAWSVYEAPGVSLDLACHSLNISGDAKPVSQKRRKLAPERAEIVAKEVERLLEANAIRSVQYPTWLSNTVVVKKKNGKWRVCVDFTDLNRACPKDPFPLPRIDQLVDSASGHQRMSFLDAFQGYHQIPMAHSDQEKTAFITPKGVYCYRVMPFGLKNAGATYQRMVTGMFGRLIGNTVEAYIDDMLIKSKKKTSHVEDLREVLEILRATKLRLNATKCLFGVSSGKFLGHMISYNGVEANPDQISALLNLQPPKDAKQVQRLTGMIAALGRFISRSADRCRPFFQLLGKRRKFLWDQDCSAAFEGIKAYLSSPPCLSIPCSGEPLFLYLAVSEHAVSAVLVRETNEGQRPVFFVSKTMDETESRYLPLEKAALALIQAAKKLPHYFQANTVTVLTDLPLKMLMHSSDFSGRITRWGVHLGSLGVEYKPRTSIKGQVLADFVAEFQGKEASTESNYTPSPCVIGDSSEWKLFVDGASNMKGAGAGAVLVSPEGLILEQAVRLGFLASNNEAEYEALLIGLRSALRLGADRLQVFCDSQLVVNHISGEYSARDERMMTYLSITKSLLSKFESVQVEQVRREYNSHADILAKLATALESDLHRSVTVEVLSAPSTLIDTVDRVCGTNMEPSWMDPLIAYLRDNCLPQDSKAANVIKRKAPRYWLSKEGNLYKRSFSGPYLLCVHPSLVDDLLYEIHEGICGSHTGGRSLAHRAMSQGYWWPFMQSDAVRYVRKCDKCQRFAPKIHQPARELNPLSSPWPFAQWGLDIVGPLPRAPGNKKYLIVATDYFTKWVEAEPLSHIREVDTKRFLWKSIITRFGIPWAVISDNGTQFEGKLFKGFCSELGIRNFFSSPGYPQSNGQAEVSNKVILDGQQREDQLGETPFALAYGVEAVIPLEVGLPTTRTTEFDVEENESSLRMDLNLVEERRDMATIKLASYQHQMKRGYDKNIRPRSFQVGDLVLRKVVANTRNPNDGKLGPNWEGPYRVTSFAGVGAYRLTDLDGKSVLRPWNICNLKKYFY</sequence>
<dbReference type="GO" id="GO:0003676">
    <property type="term" value="F:nucleic acid binding"/>
    <property type="evidence" value="ECO:0007669"/>
    <property type="project" value="InterPro"/>
</dbReference>
<dbReference type="Pfam" id="PF17921">
    <property type="entry name" value="Integrase_H2C2"/>
    <property type="match status" value="1"/>
</dbReference>
<dbReference type="InterPro" id="IPR043502">
    <property type="entry name" value="DNA/RNA_pol_sf"/>
</dbReference>
<feature type="compositionally biased region" description="Basic and acidic residues" evidence="1">
    <location>
        <begin position="105"/>
        <end position="117"/>
    </location>
</feature>
<evidence type="ECO:0000259" key="3">
    <source>
        <dbReference type="PROSITE" id="PS50879"/>
    </source>
</evidence>
<evidence type="ECO:0000313" key="5">
    <source>
        <dbReference type="EMBL" id="SPC97305.1"/>
    </source>
</evidence>
<dbReference type="GO" id="GO:0004523">
    <property type="term" value="F:RNA-DNA hybrid ribonuclease activity"/>
    <property type="evidence" value="ECO:0007669"/>
    <property type="project" value="InterPro"/>
</dbReference>
<evidence type="ECO:0000259" key="4">
    <source>
        <dbReference type="PROSITE" id="PS50994"/>
    </source>
</evidence>
<dbReference type="Pfam" id="PF00078">
    <property type="entry name" value="RVT_1"/>
    <property type="match status" value="1"/>
</dbReference>
<dbReference type="InterPro" id="IPR000477">
    <property type="entry name" value="RT_dom"/>
</dbReference>
<evidence type="ECO:0000256" key="1">
    <source>
        <dbReference type="SAM" id="MobiDB-lite"/>
    </source>
</evidence>
<feature type="compositionally biased region" description="Polar residues" evidence="1">
    <location>
        <begin position="124"/>
        <end position="136"/>
    </location>
</feature>
<dbReference type="PANTHER" id="PTHR48475:SF2">
    <property type="entry name" value="RIBONUCLEASE H"/>
    <property type="match status" value="1"/>
</dbReference>
<dbReference type="CDD" id="cd01647">
    <property type="entry name" value="RT_LTR"/>
    <property type="match status" value="1"/>
</dbReference>
<feature type="region of interest" description="Disordered" evidence="1">
    <location>
        <begin position="157"/>
        <end position="250"/>
    </location>
</feature>
<dbReference type="PROSITE" id="PS50879">
    <property type="entry name" value="RNASE_H_1"/>
    <property type="match status" value="1"/>
</dbReference>
<gene>
    <name evidence="5" type="ORF">FSB_LOCUS25187</name>
</gene>
<dbReference type="Gene3D" id="3.30.420.10">
    <property type="entry name" value="Ribonuclease H-like superfamily/Ribonuclease H"/>
    <property type="match status" value="2"/>
</dbReference>
<feature type="compositionally biased region" description="Basic and acidic residues" evidence="1">
    <location>
        <begin position="157"/>
        <end position="169"/>
    </location>
</feature>
<dbReference type="Pfam" id="PF03732">
    <property type="entry name" value="Retrotrans_gag"/>
    <property type="match status" value="1"/>
</dbReference>
<dbReference type="InterPro" id="IPR002156">
    <property type="entry name" value="RNaseH_domain"/>
</dbReference>
<dbReference type="EMBL" id="OIVN01001757">
    <property type="protein sequence ID" value="SPC97305.1"/>
    <property type="molecule type" value="Genomic_DNA"/>
</dbReference>
<dbReference type="Gene3D" id="1.10.340.70">
    <property type="match status" value="1"/>
</dbReference>
<dbReference type="PROSITE" id="PS50878">
    <property type="entry name" value="RT_POL"/>
    <property type="match status" value="1"/>
</dbReference>
<accession>A0A2N9GCT1</accession>
<dbReference type="InterPro" id="IPR012337">
    <property type="entry name" value="RNaseH-like_sf"/>
</dbReference>
<dbReference type="SUPFAM" id="SSF56672">
    <property type="entry name" value="DNA/RNA polymerases"/>
    <property type="match status" value="1"/>
</dbReference>
<dbReference type="CDD" id="cd09279">
    <property type="entry name" value="RNase_HI_like"/>
    <property type="match status" value="1"/>
</dbReference>
<dbReference type="Pfam" id="PF00665">
    <property type="entry name" value="rve"/>
    <property type="match status" value="1"/>
</dbReference>
<feature type="domain" description="Reverse transcriptase" evidence="2">
    <location>
        <begin position="876"/>
        <end position="1055"/>
    </location>
</feature>
<dbReference type="InterPro" id="IPR005162">
    <property type="entry name" value="Retrotrans_gag_dom"/>
</dbReference>
<dbReference type="InterPro" id="IPR036397">
    <property type="entry name" value="RNaseH_sf"/>
</dbReference>
<dbReference type="InterPro" id="IPR041588">
    <property type="entry name" value="Integrase_H2C2"/>
</dbReference>
<dbReference type="PANTHER" id="PTHR48475">
    <property type="entry name" value="RIBONUCLEASE H"/>
    <property type="match status" value="1"/>
</dbReference>
<organism evidence="5">
    <name type="scientific">Fagus sylvatica</name>
    <name type="common">Beechnut</name>
    <dbReference type="NCBI Taxonomy" id="28930"/>
    <lineage>
        <taxon>Eukaryota</taxon>
        <taxon>Viridiplantae</taxon>
        <taxon>Streptophyta</taxon>
        <taxon>Embryophyta</taxon>
        <taxon>Tracheophyta</taxon>
        <taxon>Spermatophyta</taxon>
        <taxon>Magnoliopsida</taxon>
        <taxon>eudicotyledons</taxon>
        <taxon>Gunneridae</taxon>
        <taxon>Pentapetalae</taxon>
        <taxon>rosids</taxon>
        <taxon>fabids</taxon>
        <taxon>Fagales</taxon>
        <taxon>Fagaceae</taxon>
        <taxon>Fagus</taxon>
    </lineage>
</organism>
<dbReference type="Pfam" id="PF13456">
    <property type="entry name" value="RVT_3"/>
    <property type="match status" value="1"/>
</dbReference>
<protein>
    <submittedName>
        <fullName evidence="5">Uncharacterized protein</fullName>
    </submittedName>
</protein>
<dbReference type="PROSITE" id="PS50994">
    <property type="entry name" value="INTEGRASE"/>
    <property type="match status" value="1"/>
</dbReference>
<dbReference type="InterPro" id="IPR001584">
    <property type="entry name" value="Integrase_cat-core"/>
</dbReference>
<feature type="compositionally biased region" description="Polar residues" evidence="1">
    <location>
        <begin position="63"/>
        <end position="82"/>
    </location>
</feature>
<dbReference type="InterPro" id="IPR041577">
    <property type="entry name" value="RT_RNaseH_2"/>
</dbReference>
<feature type="compositionally biased region" description="Basic and acidic residues" evidence="1">
    <location>
        <begin position="213"/>
        <end position="235"/>
    </location>
</feature>
<dbReference type="SUPFAM" id="SSF53098">
    <property type="entry name" value="Ribonuclease H-like"/>
    <property type="match status" value="2"/>
</dbReference>
<dbReference type="Gene3D" id="3.10.10.10">
    <property type="entry name" value="HIV Type 1 Reverse Transcriptase, subunit A, domain 1"/>
    <property type="match status" value="1"/>
</dbReference>
<feature type="domain" description="Integrase catalytic" evidence="4">
    <location>
        <begin position="1569"/>
        <end position="1688"/>
    </location>
</feature>
<reference evidence="5" key="1">
    <citation type="submission" date="2018-02" db="EMBL/GenBank/DDBJ databases">
        <authorList>
            <person name="Cohen D.B."/>
            <person name="Kent A.D."/>
        </authorList>
    </citation>
    <scope>NUCLEOTIDE SEQUENCE</scope>
</reference>